<reference evidence="1 2" key="1">
    <citation type="journal article" date="2015" name="Nature">
        <title>rRNA introns, odd ribosomes, and small enigmatic genomes across a large radiation of phyla.</title>
        <authorList>
            <person name="Brown C.T."/>
            <person name="Hug L.A."/>
            <person name="Thomas B.C."/>
            <person name="Sharon I."/>
            <person name="Castelle C.J."/>
            <person name="Singh A."/>
            <person name="Wilkins M.J."/>
            <person name="Williams K.H."/>
            <person name="Banfield J.F."/>
        </authorList>
    </citation>
    <scope>NUCLEOTIDE SEQUENCE [LARGE SCALE GENOMIC DNA]</scope>
</reference>
<dbReference type="Pfam" id="PF12686">
    <property type="entry name" value="DUF3800"/>
    <property type="match status" value="1"/>
</dbReference>
<accession>A0A0G1IQS1</accession>
<gene>
    <name evidence="1" type="ORF">UW55_C0026G0006</name>
</gene>
<organism evidence="1 2">
    <name type="scientific">Candidatus Giovannonibacteria bacterium GW2011_GWA2_44_26</name>
    <dbReference type="NCBI Taxonomy" id="1618648"/>
    <lineage>
        <taxon>Bacteria</taxon>
        <taxon>Candidatus Giovannoniibacteriota</taxon>
    </lineage>
</organism>
<protein>
    <recommendedName>
        <fullName evidence="3">DUF3800 domain-containing protein</fullName>
    </recommendedName>
</protein>
<dbReference type="EMBL" id="LCIT01000026">
    <property type="protein sequence ID" value="KKT61711.1"/>
    <property type="molecule type" value="Genomic_DNA"/>
</dbReference>
<evidence type="ECO:0000313" key="2">
    <source>
        <dbReference type="Proteomes" id="UP000033945"/>
    </source>
</evidence>
<evidence type="ECO:0000313" key="1">
    <source>
        <dbReference type="EMBL" id="KKT61711.1"/>
    </source>
</evidence>
<proteinExistence type="predicted"/>
<dbReference type="InterPro" id="IPR024524">
    <property type="entry name" value="DUF3800"/>
</dbReference>
<dbReference type="Proteomes" id="UP000033945">
    <property type="component" value="Unassembled WGS sequence"/>
</dbReference>
<sequence>MSFFKFNKDVKTEDLRLSDYDQIWTKFCFLDETGNLNNPTDPFFTVGILKLSQPYYLLNKLQYERNKKNFYDELKFNKLSKRNIDFAKFSVGALFDARSTYLYSYSIDKDGDYFKREFSGDPWQAYQKITIRLLKDVVLAPKEILILLADHVTVPKNIRFEVNVKKEVNMSLKRLALAGVCRLDSRSNDLLQLVDLIIGAISYDLKLTTKAIKGNDKNKLDLLKYLKQNLGTSGFMNGFRNRNFNVFVDKDMKLRLPIETNEKGPSS</sequence>
<dbReference type="AlphaFoldDB" id="A0A0G1IQS1"/>
<comment type="caution">
    <text evidence="1">The sequence shown here is derived from an EMBL/GenBank/DDBJ whole genome shotgun (WGS) entry which is preliminary data.</text>
</comment>
<name>A0A0G1IQS1_9BACT</name>
<evidence type="ECO:0008006" key="3">
    <source>
        <dbReference type="Google" id="ProtNLM"/>
    </source>
</evidence>